<gene>
    <name evidence="2" type="ORF">O181_033257</name>
</gene>
<proteinExistence type="predicted"/>
<protein>
    <submittedName>
        <fullName evidence="2">Uncharacterized protein</fullName>
    </submittedName>
</protein>
<evidence type="ECO:0000313" key="3">
    <source>
        <dbReference type="Proteomes" id="UP000765509"/>
    </source>
</evidence>
<keyword evidence="3" id="KW-1185">Reference proteome</keyword>
<organism evidence="2 3">
    <name type="scientific">Austropuccinia psidii MF-1</name>
    <dbReference type="NCBI Taxonomy" id="1389203"/>
    <lineage>
        <taxon>Eukaryota</taxon>
        <taxon>Fungi</taxon>
        <taxon>Dikarya</taxon>
        <taxon>Basidiomycota</taxon>
        <taxon>Pucciniomycotina</taxon>
        <taxon>Pucciniomycetes</taxon>
        <taxon>Pucciniales</taxon>
        <taxon>Sphaerophragmiaceae</taxon>
        <taxon>Austropuccinia</taxon>
    </lineage>
</organism>
<dbReference type="AlphaFoldDB" id="A0A9Q3H6Z9"/>
<dbReference type="OrthoDB" id="2517660at2759"/>
<dbReference type="EMBL" id="AVOT02012111">
    <property type="protein sequence ID" value="MBW0493542.1"/>
    <property type="molecule type" value="Genomic_DNA"/>
</dbReference>
<comment type="caution">
    <text evidence="2">The sequence shown here is derived from an EMBL/GenBank/DDBJ whole genome shotgun (WGS) entry which is preliminary data.</text>
</comment>
<sequence length="131" mass="15077">MSDSMYNMQILRKFGGELEDYIKCRCIEPCSTEDYINSMEDIITRARTGKTWTRTPIESRIVPKNPMEEKISDIPVLKFHRCGSTSHMANNCTNKTKINEVKITEEVQVSEDKVESDQDSKISDDTPVHED</sequence>
<name>A0A9Q3H6Z9_9BASI</name>
<reference evidence="2" key="1">
    <citation type="submission" date="2021-03" db="EMBL/GenBank/DDBJ databases">
        <title>Draft genome sequence of rust myrtle Austropuccinia psidii MF-1, a brazilian biotype.</title>
        <authorList>
            <person name="Quecine M.C."/>
            <person name="Pachon D.M.R."/>
            <person name="Bonatelli M.L."/>
            <person name="Correr F.H."/>
            <person name="Franceschini L.M."/>
            <person name="Leite T.F."/>
            <person name="Margarido G.R.A."/>
            <person name="Almeida C.A."/>
            <person name="Ferrarezi J.A."/>
            <person name="Labate C.A."/>
        </authorList>
    </citation>
    <scope>NUCLEOTIDE SEQUENCE</scope>
    <source>
        <strain evidence="2">MF-1</strain>
    </source>
</reference>
<feature type="region of interest" description="Disordered" evidence="1">
    <location>
        <begin position="107"/>
        <end position="131"/>
    </location>
</feature>
<evidence type="ECO:0000256" key="1">
    <source>
        <dbReference type="SAM" id="MobiDB-lite"/>
    </source>
</evidence>
<dbReference type="Proteomes" id="UP000765509">
    <property type="component" value="Unassembled WGS sequence"/>
</dbReference>
<evidence type="ECO:0000313" key="2">
    <source>
        <dbReference type="EMBL" id="MBW0493542.1"/>
    </source>
</evidence>
<accession>A0A9Q3H6Z9</accession>